<dbReference type="EMBL" id="BSYO01000013">
    <property type="protein sequence ID" value="GMH14304.1"/>
    <property type="molecule type" value="Genomic_DNA"/>
</dbReference>
<evidence type="ECO:0000313" key="1">
    <source>
        <dbReference type="EMBL" id="GMH14304.1"/>
    </source>
</evidence>
<protein>
    <submittedName>
        <fullName evidence="1">Uncharacterized protein</fullName>
    </submittedName>
</protein>
<reference evidence="1" key="1">
    <citation type="submission" date="2023-05" db="EMBL/GenBank/DDBJ databases">
        <title>Nepenthes gracilis genome sequencing.</title>
        <authorList>
            <person name="Fukushima K."/>
        </authorList>
    </citation>
    <scope>NUCLEOTIDE SEQUENCE</scope>
    <source>
        <strain evidence="1">SING2019-196</strain>
    </source>
</reference>
<organism evidence="1 2">
    <name type="scientific">Nepenthes gracilis</name>
    <name type="common">Slender pitcher plant</name>
    <dbReference type="NCBI Taxonomy" id="150966"/>
    <lineage>
        <taxon>Eukaryota</taxon>
        <taxon>Viridiplantae</taxon>
        <taxon>Streptophyta</taxon>
        <taxon>Embryophyta</taxon>
        <taxon>Tracheophyta</taxon>
        <taxon>Spermatophyta</taxon>
        <taxon>Magnoliopsida</taxon>
        <taxon>eudicotyledons</taxon>
        <taxon>Gunneridae</taxon>
        <taxon>Pentapetalae</taxon>
        <taxon>Caryophyllales</taxon>
        <taxon>Nepenthaceae</taxon>
        <taxon>Nepenthes</taxon>
    </lineage>
</organism>
<gene>
    <name evidence="1" type="ORF">Nepgr_016145</name>
</gene>
<keyword evidence="2" id="KW-1185">Reference proteome</keyword>
<accession>A0AAD3SP86</accession>
<name>A0AAD3SP86_NEPGR</name>
<sequence length="85" mass="9708">MGFCRVLLSSIDFLPAPLIPNADNRTNKKTTISDRVLQYSACRAVRICLRDCSRKNSFARSQLQPISLSILTLRHHYRQQKSNSS</sequence>
<proteinExistence type="predicted"/>
<evidence type="ECO:0000313" key="2">
    <source>
        <dbReference type="Proteomes" id="UP001279734"/>
    </source>
</evidence>
<dbReference type="AlphaFoldDB" id="A0AAD3SP86"/>
<dbReference type="Proteomes" id="UP001279734">
    <property type="component" value="Unassembled WGS sequence"/>
</dbReference>
<comment type="caution">
    <text evidence="1">The sequence shown here is derived from an EMBL/GenBank/DDBJ whole genome shotgun (WGS) entry which is preliminary data.</text>
</comment>